<dbReference type="EMBL" id="CP018866">
    <property type="protein sequence ID" value="AST93439.1"/>
    <property type="molecule type" value="Genomic_DNA"/>
</dbReference>
<dbReference type="AlphaFoldDB" id="A0A223KVD5"/>
<dbReference type="InterPro" id="IPR010310">
    <property type="entry name" value="T7SS_ESAT-6-like"/>
</dbReference>
<dbReference type="Proteomes" id="UP000215224">
    <property type="component" value="Chromosome"/>
</dbReference>
<evidence type="ECO:0000313" key="2">
    <source>
        <dbReference type="Proteomes" id="UP000215224"/>
    </source>
</evidence>
<organism evidence="1 2">
    <name type="scientific">Sutcliffiella cohnii</name>
    <dbReference type="NCBI Taxonomy" id="33932"/>
    <lineage>
        <taxon>Bacteria</taxon>
        <taxon>Bacillati</taxon>
        <taxon>Bacillota</taxon>
        <taxon>Bacilli</taxon>
        <taxon>Bacillales</taxon>
        <taxon>Bacillaceae</taxon>
        <taxon>Sutcliffiella</taxon>
    </lineage>
</organism>
<protein>
    <recommendedName>
        <fullName evidence="3">WXG100 family type VII secretion target</fullName>
    </recommendedName>
</protein>
<sequence>MSFYIKVDHSKFDATASEIESYITKFKKNMSSADKEVTSLRSSWDGNDYNQFQNQWQKVSGADSTSQQMIKSLENYAKFLRYSSSQYKEAQTKAVNKANSL</sequence>
<evidence type="ECO:0000313" key="1">
    <source>
        <dbReference type="EMBL" id="AST93439.1"/>
    </source>
</evidence>
<dbReference type="KEGG" id="bcoh:BC6307_20300"/>
<accession>A0A223KVD5</accession>
<reference evidence="1 2" key="1">
    <citation type="submission" date="2016-12" db="EMBL/GenBank/DDBJ databases">
        <title>The whole genome sequencing and assembly of Bacillus cohnii DSM 6307T strain.</title>
        <authorList>
            <person name="Lee Y.-J."/>
            <person name="Yi H."/>
            <person name="Bahn Y.-S."/>
            <person name="Kim J.F."/>
            <person name="Lee D.-W."/>
        </authorList>
    </citation>
    <scope>NUCLEOTIDE SEQUENCE [LARGE SCALE GENOMIC DNA]</scope>
    <source>
        <strain evidence="1 2">DSM 6307</strain>
    </source>
</reference>
<dbReference type="SUPFAM" id="SSF140453">
    <property type="entry name" value="EsxAB dimer-like"/>
    <property type="match status" value="1"/>
</dbReference>
<dbReference type="STRING" id="1314751.GCA_001591425_03989"/>
<dbReference type="RefSeq" id="WP_066419990.1">
    <property type="nucleotide sequence ID" value="NZ_CP018866.1"/>
</dbReference>
<keyword evidence="2" id="KW-1185">Reference proteome</keyword>
<gene>
    <name evidence="1" type="ORF">BC6307_20300</name>
</gene>
<dbReference type="InterPro" id="IPR036689">
    <property type="entry name" value="ESAT-6-like_sf"/>
</dbReference>
<dbReference type="Gene3D" id="1.10.287.1060">
    <property type="entry name" value="ESAT-6-like"/>
    <property type="match status" value="1"/>
</dbReference>
<dbReference type="Pfam" id="PF06013">
    <property type="entry name" value="WXG100"/>
    <property type="match status" value="1"/>
</dbReference>
<name>A0A223KVD5_9BACI</name>
<proteinExistence type="predicted"/>
<evidence type="ECO:0008006" key="3">
    <source>
        <dbReference type="Google" id="ProtNLM"/>
    </source>
</evidence>